<dbReference type="AlphaFoldDB" id="A0A2T3YR08"/>
<sequence>MVQIISLVTIEVTENDLIKRCEKEVGKECLSPEWKDYKDGDEVILRDNTAAILVEVSETSAQIRFYHYGSTTKFLKTVAPYQYKLHTAIIPWEPGLGFVCYGEDEDSNGLKIYKTCKIGIVKVAS</sequence>
<reference evidence="1 2" key="1">
    <citation type="submission" date="2016-07" db="EMBL/GenBank/DDBJ databases">
        <title>Multiple horizontal gene transfer events from other fungi enriched the ability of initially mycotrophic Trichoderma (Ascomycota) to feed on dead plant biomass.</title>
        <authorList>
            <consortium name="DOE Joint Genome Institute"/>
            <person name="Aerts A."/>
            <person name="Atanasova L."/>
            <person name="Chenthamara K."/>
            <person name="Zhang J."/>
            <person name="Grujic M."/>
            <person name="Henrissat B."/>
            <person name="Kuo A."/>
            <person name="Salamov A."/>
            <person name="Lipzen A."/>
            <person name="Labutti K."/>
            <person name="Barry K."/>
            <person name="Miao Y."/>
            <person name="Rahimi M.J."/>
            <person name="Shen Q."/>
            <person name="Grigoriev I.V."/>
            <person name="Kubicek C.P."/>
            <person name="Druzhinina I.S."/>
        </authorList>
    </citation>
    <scope>NUCLEOTIDE SEQUENCE [LARGE SCALE GENOMIC DNA]</scope>
    <source>
        <strain evidence="1 2">CBS 433.97</strain>
    </source>
</reference>
<accession>A0A2T3YR08</accession>
<dbReference type="OrthoDB" id="4658369at2759"/>
<protein>
    <submittedName>
        <fullName evidence="1">Uncharacterized protein</fullName>
    </submittedName>
</protein>
<keyword evidence="2" id="KW-1185">Reference proteome</keyword>
<dbReference type="Proteomes" id="UP000240493">
    <property type="component" value="Unassembled WGS sequence"/>
</dbReference>
<evidence type="ECO:0000313" key="1">
    <source>
        <dbReference type="EMBL" id="PTB34946.1"/>
    </source>
</evidence>
<dbReference type="EMBL" id="KZ679287">
    <property type="protein sequence ID" value="PTB34946.1"/>
    <property type="molecule type" value="Genomic_DNA"/>
</dbReference>
<proteinExistence type="predicted"/>
<evidence type="ECO:0000313" key="2">
    <source>
        <dbReference type="Proteomes" id="UP000240493"/>
    </source>
</evidence>
<name>A0A2T3YR08_TRIA4</name>
<gene>
    <name evidence="1" type="ORF">M441DRAFT_356751</name>
</gene>
<organism evidence="1 2">
    <name type="scientific">Trichoderma asperellum (strain ATCC 204424 / CBS 433.97 / NBRC 101777)</name>
    <dbReference type="NCBI Taxonomy" id="1042311"/>
    <lineage>
        <taxon>Eukaryota</taxon>
        <taxon>Fungi</taxon>
        <taxon>Dikarya</taxon>
        <taxon>Ascomycota</taxon>
        <taxon>Pezizomycotina</taxon>
        <taxon>Sordariomycetes</taxon>
        <taxon>Hypocreomycetidae</taxon>
        <taxon>Hypocreales</taxon>
        <taxon>Hypocreaceae</taxon>
        <taxon>Trichoderma</taxon>
    </lineage>
</organism>